<dbReference type="Proteomes" id="UP000530660">
    <property type="component" value="Unassembled WGS sequence"/>
</dbReference>
<dbReference type="EMBL" id="VWRR01000010">
    <property type="protein sequence ID" value="KAF6002371.1"/>
    <property type="molecule type" value="Genomic_DNA"/>
</dbReference>
<dbReference type="InterPro" id="IPR036956">
    <property type="entry name" value="Impact_N_sf"/>
</dbReference>
<organism evidence="4 5">
    <name type="scientific">Cyanidiococcus yangmingshanensis</name>
    <dbReference type="NCBI Taxonomy" id="2690220"/>
    <lineage>
        <taxon>Eukaryota</taxon>
        <taxon>Rhodophyta</taxon>
        <taxon>Bangiophyceae</taxon>
        <taxon>Cyanidiales</taxon>
        <taxon>Cyanidiaceae</taxon>
        <taxon>Cyanidiococcus</taxon>
    </lineage>
</organism>
<dbReference type="InterPro" id="IPR016135">
    <property type="entry name" value="UBQ-conjugating_enzyme/RWD"/>
</dbReference>
<sequence length="349" mass="38708">MRNESLEEELNTLRLIYGAESVAFSEETGKLRLHLPSQTNNHDLVLQCCIRAGYPATDSLSKADMALEASWLADDQVQALWRALCRAVDLEDTTTTTVAPRAPAGTLCSVASWLYEARQRILEERDANHKERQQSESIRSTDEGNIARLKGSYRARSGPLLNSLADDRTETQSSTETTVKAVPVTRSNPEQQAGVDQVRSLSASMERLVLVSAEPFTERKSTFQGHAAIVTSSPAVEHCLQMLRENRKGRHATHVMWAFRIDLSEGISLEECDDDGEHRAGRLLLELLRKMCQKNVLVCVSRWFGGVLLHERRFYCIQLAAKRALAALQAADKVSLSRQAAGHGSSAHA</sequence>
<dbReference type="Gene3D" id="3.10.110.10">
    <property type="entry name" value="Ubiquitin Conjugating Enzyme"/>
    <property type="match status" value="1"/>
</dbReference>
<evidence type="ECO:0000313" key="5">
    <source>
        <dbReference type="Proteomes" id="UP000530660"/>
    </source>
</evidence>
<dbReference type="GO" id="GO:0140469">
    <property type="term" value="P:GCN2-mediated signaling"/>
    <property type="evidence" value="ECO:0007669"/>
    <property type="project" value="TreeGrafter"/>
</dbReference>
<proteinExistence type="inferred from homology"/>
<dbReference type="Pfam" id="PF01205">
    <property type="entry name" value="Impact_N"/>
    <property type="match status" value="1"/>
</dbReference>
<feature type="compositionally biased region" description="Basic and acidic residues" evidence="2">
    <location>
        <begin position="125"/>
        <end position="142"/>
    </location>
</feature>
<dbReference type="AlphaFoldDB" id="A0A7J7IJ98"/>
<evidence type="ECO:0000313" key="4">
    <source>
        <dbReference type="EMBL" id="KAF6002371.1"/>
    </source>
</evidence>
<comment type="caution">
    <text evidence="4">The sequence shown here is derived from an EMBL/GenBank/DDBJ whole genome shotgun (WGS) entry which is preliminary data.</text>
</comment>
<keyword evidence="5" id="KW-1185">Reference proteome</keyword>
<evidence type="ECO:0000256" key="1">
    <source>
        <dbReference type="ARBA" id="ARBA00007665"/>
    </source>
</evidence>
<dbReference type="PANTHER" id="PTHR16301">
    <property type="entry name" value="IMPACT-RELATED"/>
    <property type="match status" value="1"/>
</dbReference>
<name>A0A7J7IJ98_9RHOD</name>
<evidence type="ECO:0000259" key="3">
    <source>
        <dbReference type="Pfam" id="PF01205"/>
    </source>
</evidence>
<dbReference type="InterPro" id="IPR001498">
    <property type="entry name" value="Impact_N"/>
</dbReference>
<accession>A0A7J7IJ98</accession>
<dbReference type="InterPro" id="IPR020568">
    <property type="entry name" value="Ribosomal_Su5_D2-typ_SF"/>
</dbReference>
<comment type="similarity">
    <text evidence="1">Belongs to the IMPACT family.</text>
</comment>
<evidence type="ECO:0000256" key="2">
    <source>
        <dbReference type="SAM" id="MobiDB-lite"/>
    </source>
</evidence>
<dbReference type="InterPro" id="IPR023582">
    <property type="entry name" value="Impact"/>
</dbReference>
<dbReference type="GO" id="GO:0006446">
    <property type="term" value="P:regulation of translational initiation"/>
    <property type="evidence" value="ECO:0007669"/>
    <property type="project" value="TreeGrafter"/>
</dbReference>
<gene>
    <name evidence="4" type="ORF">F1559_000853</name>
</gene>
<reference evidence="4 5" key="1">
    <citation type="journal article" date="2020" name="J. Phycol.">
        <title>Comparative genome analysis reveals Cyanidiococcus gen. nov., a new extremophilic red algal genus sister to Cyanidioschyzon (Cyanidioschyzonaceae, Rhodophyta).</title>
        <authorList>
            <person name="Liu S.-L."/>
            <person name="Chiang Y.-R."/>
            <person name="Yoon H.S."/>
            <person name="Fu H.-Y."/>
        </authorList>
    </citation>
    <scope>NUCLEOTIDE SEQUENCE [LARGE SCALE GENOMIC DNA]</scope>
    <source>
        <strain evidence="4 5">THAL066</strain>
    </source>
</reference>
<feature type="region of interest" description="Disordered" evidence="2">
    <location>
        <begin position="125"/>
        <end position="179"/>
    </location>
</feature>
<dbReference type="SUPFAM" id="SSF54211">
    <property type="entry name" value="Ribosomal protein S5 domain 2-like"/>
    <property type="match status" value="1"/>
</dbReference>
<dbReference type="OrthoDB" id="69641at2759"/>
<protein>
    <recommendedName>
        <fullName evidence="3">Impact N-terminal domain-containing protein</fullName>
    </recommendedName>
</protein>
<dbReference type="PANTHER" id="PTHR16301:SF25">
    <property type="entry name" value="PROTEIN IMPACT"/>
    <property type="match status" value="1"/>
</dbReference>
<dbReference type="Gene3D" id="3.30.230.30">
    <property type="entry name" value="Impact, N-terminal domain"/>
    <property type="match status" value="1"/>
</dbReference>
<dbReference type="GO" id="GO:0005737">
    <property type="term" value="C:cytoplasm"/>
    <property type="evidence" value="ECO:0007669"/>
    <property type="project" value="TreeGrafter"/>
</dbReference>
<feature type="domain" description="Impact N-terminal" evidence="3">
    <location>
        <begin position="219"/>
        <end position="325"/>
    </location>
</feature>